<reference evidence="1" key="2">
    <citation type="submission" date="2020-04" db="EMBL/GenBank/DDBJ databases">
        <authorList>
            <person name="Grover C.E."/>
            <person name="Arick M.A. II"/>
            <person name="Thrash A."/>
            <person name="Conover J.L."/>
            <person name="Sanders W.S."/>
            <person name="Peterson D.G."/>
            <person name="Scheffler J.A."/>
            <person name="Scheffler B.E."/>
            <person name="Wendel J.F."/>
        </authorList>
    </citation>
    <scope>NUCLEOTIDE SEQUENCE</scope>
    <source>
        <strain evidence="1">27</strain>
        <tissue evidence="1">Leaf</tissue>
    </source>
</reference>
<keyword evidence="2" id="KW-1185">Reference proteome</keyword>
<evidence type="ECO:0000313" key="1">
    <source>
        <dbReference type="EMBL" id="MBA0638141.1"/>
    </source>
</evidence>
<reference evidence="1 2" key="1">
    <citation type="journal article" date="2019" name="Genome Biol. Evol.">
        <title>Insights into the evolution of the New World diploid cottons (Gossypium, subgenus Houzingenia) based on genome sequencing.</title>
        <authorList>
            <person name="Grover C.E."/>
            <person name="Arick M.A. 2nd"/>
            <person name="Thrash A."/>
            <person name="Conover J.L."/>
            <person name="Sanders W.S."/>
            <person name="Peterson D.G."/>
            <person name="Frelichowski J.E."/>
            <person name="Scheffler J.A."/>
            <person name="Scheffler B.E."/>
            <person name="Wendel J.F."/>
        </authorList>
    </citation>
    <scope>NUCLEOTIDE SEQUENCE [LARGE SCALE GENOMIC DNA]</scope>
    <source>
        <strain evidence="1">27</strain>
        <tissue evidence="1">Leaf</tissue>
    </source>
</reference>
<comment type="caution">
    <text evidence="1">The sequence shown here is derived from an EMBL/GenBank/DDBJ whole genome shotgun (WGS) entry which is preliminary data.</text>
</comment>
<dbReference type="EMBL" id="JABFAC010250030">
    <property type="protein sequence ID" value="MBA0638145.1"/>
    <property type="molecule type" value="Genomic_DNA"/>
</dbReference>
<dbReference type="AlphaFoldDB" id="A0A7J8TJ45"/>
<organism evidence="1 2">
    <name type="scientific">Gossypium davidsonii</name>
    <name type="common">Davidson's cotton</name>
    <name type="synonym">Gossypium klotzschianum subsp. davidsonii</name>
    <dbReference type="NCBI Taxonomy" id="34287"/>
    <lineage>
        <taxon>Eukaryota</taxon>
        <taxon>Viridiplantae</taxon>
        <taxon>Streptophyta</taxon>
        <taxon>Embryophyta</taxon>
        <taxon>Tracheophyta</taxon>
        <taxon>Spermatophyta</taxon>
        <taxon>Magnoliopsida</taxon>
        <taxon>eudicotyledons</taxon>
        <taxon>Gunneridae</taxon>
        <taxon>Pentapetalae</taxon>
        <taxon>rosids</taxon>
        <taxon>malvids</taxon>
        <taxon>Malvales</taxon>
        <taxon>Malvaceae</taxon>
        <taxon>Malvoideae</taxon>
        <taxon>Gossypium</taxon>
    </lineage>
</organism>
<sequence>MHVEKRVSVDSSDVRSSYSHGSIVISGMTIHHLKLFTTERDSSYTEEG</sequence>
<dbReference type="Proteomes" id="UP000593561">
    <property type="component" value="Unassembled WGS sequence"/>
</dbReference>
<accession>A0A7J8TJ45</accession>
<dbReference type="EMBL" id="JABFAC010250030">
    <property type="protein sequence ID" value="MBA0638144.1"/>
    <property type="molecule type" value="Genomic_DNA"/>
</dbReference>
<name>A0A7J8TJ45_GOSDV</name>
<gene>
    <name evidence="1" type="ORF">Godav_022225</name>
</gene>
<evidence type="ECO:0000313" key="2">
    <source>
        <dbReference type="Proteomes" id="UP000593561"/>
    </source>
</evidence>
<proteinExistence type="predicted"/>
<protein>
    <submittedName>
        <fullName evidence="1">Uncharacterized protein</fullName>
    </submittedName>
</protein>
<dbReference type="EMBL" id="JABFAC010250030">
    <property type="protein sequence ID" value="MBA0638148.1"/>
    <property type="molecule type" value="Genomic_DNA"/>
</dbReference>
<dbReference type="EMBL" id="JABFAC010250030">
    <property type="protein sequence ID" value="MBA0638141.1"/>
    <property type="molecule type" value="Genomic_DNA"/>
</dbReference>